<name>A0ABQ8DVT2_BRANA</name>
<keyword evidence="2" id="KW-1185">Reference proteome</keyword>
<dbReference type="EMBL" id="JAGKQM010000003">
    <property type="protein sequence ID" value="KAH0933262.1"/>
    <property type="molecule type" value="Genomic_DNA"/>
</dbReference>
<protein>
    <submittedName>
        <fullName evidence="1">Uncharacterized protein</fullName>
    </submittedName>
</protein>
<organism evidence="1 2">
    <name type="scientific">Brassica napus</name>
    <name type="common">Rape</name>
    <dbReference type="NCBI Taxonomy" id="3708"/>
    <lineage>
        <taxon>Eukaryota</taxon>
        <taxon>Viridiplantae</taxon>
        <taxon>Streptophyta</taxon>
        <taxon>Embryophyta</taxon>
        <taxon>Tracheophyta</taxon>
        <taxon>Spermatophyta</taxon>
        <taxon>Magnoliopsida</taxon>
        <taxon>eudicotyledons</taxon>
        <taxon>Gunneridae</taxon>
        <taxon>Pentapetalae</taxon>
        <taxon>rosids</taxon>
        <taxon>malvids</taxon>
        <taxon>Brassicales</taxon>
        <taxon>Brassicaceae</taxon>
        <taxon>Brassiceae</taxon>
        <taxon>Brassica</taxon>
    </lineage>
</organism>
<evidence type="ECO:0000313" key="1">
    <source>
        <dbReference type="EMBL" id="KAH0933262.1"/>
    </source>
</evidence>
<comment type="caution">
    <text evidence="1">The sequence shown here is derived from an EMBL/GenBank/DDBJ whole genome shotgun (WGS) entry which is preliminary data.</text>
</comment>
<accession>A0ABQ8DVT2</accession>
<dbReference type="Proteomes" id="UP000824890">
    <property type="component" value="Unassembled WGS sequence"/>
</dbReference>
<gene>
    <name evidence="1" type="ORF">HID58_010379</name>
</gene>
<evidence type="ECO:0000313" key="2">
    <source>
        <dbReference type="Proteomes" id="UP000824890"/>
    </source>
</evidence>
<proteinExistence type="predicted"/>
<reference evidence="1 2" key="1">
    <citation type="submission" date="2021-05" db="EMBL/GenBank/DDBJ databases">
        <title>Genome Assembly of Synthetic Allotetraploid Brassica napus Reveals Homoeologous Exchanges between Subgenomes.</title>
        <authorList>
            <person name="Davis J.T."/>
        </authorList>
    </citation>
    <scope>NUCLEOTIDE SEQUENCE [LARGE SCALE GENOMIC DNA]</scope>
    <source>
        <strain evidence="2">cv. Da-Ae</strain>
        <tissue evidence="1">Seedling</tissue>
    </source>
</reference>
<sequence>MEYDNCNIYRGCEKISGEYTNGVDAAAVMVAKAGSSDRPSISCLNSPTFLHVELRRETMYVRTSYWLHLINISTDNILLERFLCLKVTMIFCGSRVSPDEVAARGVEFINCY</sequence>